<organism evidence="1 2">
    <name type="scientific">Athelia psychrophila</name>
    <dbReference type="NCBI Taxonomy" id="1759441"/>
    <lineage>
        <taxon>Eukaryota</taxon>
        <taxon>Fungi</taxon>
        <taxon>Dikarya</taxon>
        <taxon>Basidiomycota</taxon>
        <taxon>Agaricomycotina</taxon>
        <taxon>Agaricomycetes</taxon>
        <taxon>Agaricomycetidae</taxon>
        <taxon>Atheliales</taxon>
        <taxon>Atheliaceae</taxon>
        <taxon>Athelia</taxon>
    </lineage>
</organism>
<accession>A0A167UPQ5</accession>
<dbReference type="EMBL" id="KV417952">
    <property type="protein sequence ID" value="KZP04161.1"/>
    <property type="molecule type" value="Genomic_DNA"/>
</dbReference>
<gene>
    <name evidence="1" type="ORF">FIBSPDRAFT_424578</name>
</gene>
<dbReference type="InterPro" id="IPR032675">
    <property type="entry name" value="LRR_dom_sf"/>
</dbReference>
<evidence type="ECO:0000313" key="2">
    <source>
        <dbReference type="Proteomes" id="UP000076532"/>
    </source>
</evidence>
<reference evidence="1 2" key="1">
    <citation type="journal article" date="2016" name="Mol. Biol. Evol.">
        <title>Comparative Genomics of Early-Diverging Mushroom-Forming Fungi Provides Insights into the Origins of Lignocellulose Decay Capabilities.</title>
        <authorList>
            <person name="Nagy L.G."/>
            <person name="Riley R."/>
            <person name="Tritt A."/>
            <person name="Adam C."/>
            <person name="Daum C."/>
            <person name="Floudas D."/>
            <person name="Sun H."/>
            <person name="Yadav J.S."/>
            <person name="Pangilinan J."/>
            <person name="Larsson K.H."/>
            <person name="Matsuura K."/>
            <person name="Barry K."/>
            <person name="Labutti K."/>
            <person name="Kuo R."/>
            <person name="Ohm R.A."/>
            <person name="Bhattacharya S.S."/>
            <person name="Shirouzu T."/>
            <person name="Yoshinaga Y."/>
            <person name="Martin F.M."/>
            <person name="Grigoriev I.V."/>
            <person name="Hibbett D.S."/>
        </authorList>
    </citation>
    <scope>NUCLEOTIDE SEQUENCE [LARGE SCALE GENOMIC DNA]</scope>
    <source>
        <strain evidence="1 2">CBS 109695</strain>
    </source>
</reference>
<proteinExistence type="predicted"/>
<evidence type="ECO:0000313" key="1">
    <source>
        <dbReference type="EMBL" id="KZP04161.1"/>
    </source>
</evidence>
<keyword evidence="2" id="KW-1185">Reference proteome</keyword>
<evidence type="ECO:0008006" key="3">
    <source>
        <dbReference type="Google" id="ProtNLM"/>
    </source>
</evidence>
<dbReference type="Gene3D" id="3.80.10.10">
    <property type="entry name" value="Ribonuclease Inhibitor"/>
    <property type="match status" value="1"/>
</dbReference>
<dbReference type="OrthoDB" id="2788229at2759"/>
<protein>
    <recommendedName>
        <fullName evidence="3">F-box domain-containing protein</fullName>
    </recommendedName>
</protein>
<sequence>MQKKSAPSHIPFSQKTMSIFPVEVCDLILDQVPDSMPGIMGRIPHNRELEICAIVCQSWAQHSRSRQFKSLDFSTLATRSRLSPFLDLISSPHETIALHVHQIALRFYGGTHALATPILMRIASLRALESISLRAYSVTMSGSPPVDGITAWLGSFANLRRMKLAVFALDSFSQLRDIVGACRRLEDLSISATYCANGDSMQHLSPPEPQTLCCKQPLSPLFPSLQVLSTINCSFNEQLFECLGGSASSLPLRSLSIGLEAVFRLQDPLGRLLRALGPTLKELHIRCYGDPEDNRISYEHIDLQYNTQLEVLTVSACTPNIIRRHGLSIIDQVTSCNFRRLNISLHHEQPAILYENQPTLAAIDTLLQRPNFANLEELNIGLAVVIDLEEFFPRTTARDLLRVEWANCPP</sequence>
<dbReference type="AlphaFoldDB" id="A0A167UPQ5"/>
<name>A0A167UPQ5_9AGAM</name>
<dbReference type="Proteomes" id="UP000076532">
    <property type="component" value="Unassembled WGS sequence"/>
</dbReference>
<dbReference type="SUPFAM" id="SSF52047">
    <property type="entry name" value="RNI-like"/>
    <property type="match status" value="1"/>
</dbReference>